<gene>
    <name evidence="1" type="ORF">EVAR_96821_1</name>
</gene>
<keyword evidence="2" id="KW-1185">Reference proteome</keyword>
<protein>
    <submittedName>
        <fullName evidence="1">Uncharacterized protein</fullName>
    </submittedName>
</protein>
<dbReference type="Proteomes" id="UP000299102">
    <property type="component" value="Unassembled WGS sequence"/>
</dbReference>
<sequence>MTHCRVPLEPSVRARARTERSLFHSIGRCDQVEERDSGRTQPTRELFCQLFIKSVTVITIESWIGIGTNSEIAIEIDKTTQNRD</sequence>
<comment type="caution">
    <text evidence="1">The sequence shown here is derived from an EMBL/GenBank/DDBJ whole genome shotgun (WGS) entry which is preliminary data.</text>
</comment>
<evidence type="ECO:0000313" key="2">
    <source>
        <dbReference type="Proteomes" id="UP000299102"/>
    </source>
</evidence>
<proteinExistence type="predicted"/>
<reference evidence="1 2" key="1">
    <citation type="journal article" date="2019" name="Commun. Biol.">
        <title>The bagworm genome reveals a unique fibroin gene that provides high tensile strength.</title>
        <authorList>
            <person name="Kono N."/>
            <person name="Nakamura H."/>
            <person name="Ohtoshi R."/>
            <person name="Tomita M."/>
            <person name="Numata K."/>
            <person name="Arakawa K."/>
        </authorList>
    </citation>
    <scope>NUCLEOTIDE SEQUENCE [LARGE SCALE GENOMIC DNA]</scope>
</reference>
<dbReference type="EMBL" id="BGZK01000519">
    <property type="protein sequence ID" value="GBP48232.1"/>
    <property type="molecule type" value="Genomic_DNA"/>
</dbReference>
<dbReference type="AlphaFoldDB" id="A0A4C1WCM7"/>
<evidence type="ECO:0000313" key="1">
    <source>
        <dbReference type="EMBL" id="GBP48232.1"/>
    </source>
</evidence>
<name>A0A4C1WCM7_EUMVA</name>
<organism evidence="1 2">
    <name type="scientific">Eumeta variegata</name>
    <name type="common">Bagworm moth</name>
    <name type="synonym">Eumeta japonica</name>
    <dbReference type="NCBI Taxonomy" id="151549"/>
    <lineage>
        <taxon>Eukaryota</taxon>
        <taxon>Metazoa</taxon>
        <taxon>Ecdysozoa</taxon>
        <taxon>Arthropoda</taxon>
        <taxon>Hexapoda</taxon>
        <taxon>Insecta</taxon>
        <taxon>Pterygota</taxon>
        <taxon>Neoptera</taxon>
        <taxon>Endopterygota</taxon>
        <taxon>Lepidoptera</taxon>
        <taxon>Glossata</taxon>
        <taxon>Ditrysia</taxon>
        <taxon>Tineoidea</taxon>
        <taxon>Psychidae</taxon>
        <taxon>Oiketicinae</taxon>
        <taxon>Eumeta</taxon>
    </lineage>
</organism>
<accession>A0A4C1WCM7</accession>